<keyword evidence="2" id="KW-1185">Reference proteome</keyword>
<protein>
    <submittedName>
        <fullName evidence="1">Uncharacterized protein</fullName>
    </submittedName>
</protein>
<sequence>MTAKMWGEAAKIPKLPFLNCNTLASLWYYEYQVMRLMPLQGLGFEKLSKNNLKLRPIQDGGQQTL</sequence>
<dbReference type="AlphaFoldDB" id="A0A835L3T5"/>
<name>A0A835L3T5_SPOEX</name>
<dbReference type="Proteomes" id="UP000648187">
    <property type="component" value="Unassembled WGS sequence"/>
</dbReference>
<comment type="caution">
    <text evidence="1">The sequence shown here is derived from an EMBL/GenBank/DDBJ whole genome shotgun (WGS) entry which is preliminary data.</text>
</comment>
<dbReference type="EMBL" id="JACKWZ010000424">
    <property type="protein sequence ID" value="KAF9407908.1"/>
    <property type="molecule type" value="Genomic_DNA"/>
</dbReference>
<reference evidence="1" key="1">
    <citation type="submission" date="2020-08" db="EMBL/GenBank/DDBJ databases">
        <title>Spodoptera exigua strain:BAW_Kor-Di-RS1 Genome sequencing and assembly.</title>
        <authorList>
            <person name="Kim J."/>
            <person name="Nam H.Y."/>
            <person name="Kwon M."/>
            <person name="Choi J.H."/>
            <person name="Cho S.R."/>
            <person name="Kim G.-H."/>
        </authorList>
    </citation>
    <scope>NUCLEOTIDE SEQUENCE</scope>
    <source>
        <strain evidence="1">BAW_Kor-Di-RS1</strain>
        <tissue evidence="1">Whole-body</tissue>
    </source>
</reference>
<evidence type="ECO:0000313" key="1">
    <source>
        <dbReference type="EMBL" id="KAF9407908.1"/>
    </source>
</evidence>
<organism evidence="1 2">
    <name type="scientific">Spodoptera exigua</name>
    <name type="common">Beet armyworm</name>
    <name type="synonym">Noctua fulgens</name>
    <dbReference type="NCBI Taxonomy" id="7107"/>
    <lineage>
        <taxon>Eukaryota</taxon>
        <taxon>Metazoa</taxon>
        <taxon>Ecdysozoa</taxon>
        <taxon>Arthropoda</taxon>
        <taxon>Hexapoda</taxon>
        <taxon>Insecta</taxon>
        <taxon>Pterygota</taxon>
        <taxon>Neoptera</taxon>
        <taxon>Endopterygota</taxon>
        <taxon>Lepidoptera</taxon>
        <taxon>Glossata</taxon>
        <taxon>Ditrysia</taxon>
        <taxon>Noctuoidea</taxon>
        <taxon>Noctuidae</taxon>
        <taxon>Amphipyrinae</taxon>
        <taxon>Spodoptera</taxon>
    </lineage>
</organism>
<evidence type="ECO:0000313" key="2">
    <source>
        <dbReference type="Proteomes" id="UP000648187"/>
    </source>
</evidence>
<gene>
    <name evidence="1" type="ORF">HW555_012240</name>
</gene>
<proteinExistence type="predicted"/>
<accession>A0A835L3T5</accession>